<reference evidence="1 2" key="1">
    <citation type="submission" date="2024-10" db="EMBL/GenBank/DDBJ databases">
        <title>The Natural Products Discovery Center: Release of the First 8490 Sequenced Strains for Exploring Actinobacteria Biosynthetic Diversity.</title>
        <authorList>
            <person name="Kalkreuter E."/>
            <person name="Kautsar S.A."/>
            <person name="Yang D."/>
            <person name="Bader C.D."/>
            <person name="Teijaro C.N."/>
            <person name="Fluegel L."/>
            <person name="Davis C.M."/>
            <person name="Simpson J.R."/>
            <person name="Lauterbach L."/>
            <person name="Steele A.D."/>
            <person name="Gui C."/>
            <person name="Meng S."/>
            <person name="Li G."/>
            <person name="Viehrig K."/>
            <person name="Ye F."/>
            <person name="Su P."/>
            <person name="Kiefer A.F."/>
            <person name="Nichols A."/>
            <person name="Cepeda A.J."/>
            <person name="Yan W."/>
            <person name="Fan B."/>
            <person name="Jiang Y."/>
            <person name="Adhikari A."/>
            <person name="Zheng C.-J."/>
            <person name="Schuster L."/>
            <person name="Cowan T.M."/>
            <person name="Smanski M.J."/>
            <person name="Chevrette M.G."/>
            <person name="De Carvalho L.P.S."/>
            <person name="Shen B."/>
        </authorList>
    </citation>
    <scope>NUCLEOTIDE SEQUENCE [LARGE SCALE GENOMIC DNA]</scope>
    <source>
        <strain evidence="1 2">NPDC019481</strain>
    </source>
</reference>
<evidence type="ECO:0000313" key="2">
    <source>
        <dbReference type="Proteomes" id="UP001611580"/>
    </source>
</evidence>
<name>A0ABW7XH61_9MICO</name>
<comment type="caution">
    <text evidence="1">The sequence shown here is derived from an EMBL/GenBank/DDBJ whole genome shotgun (WGS) entry which is preliminary data.</text>
</comment>
<dbReference type="Proteomes" id="UP001611580">
    <property type="component" value="Unassembled WGS sequence"/>
</dbReference>
<protein>
    <submittedName>
        <fullName evidence="1">Uncharacterized protein</fullName>
    </submittedName>
</protein>
<keyword evidence="2" id="KW-1185">Reference proteome</keyword>
<evidence type="ECO:0000313" key="1">
    <source>
        <dbReference type="EMBL" id="MFI2486848.1"/>
    </source>
</evidence>
<sequence length="234" mass="26605">MTQDADEVDGFRPVADPQAALAWIPQDVREEGDLCGMDASGWEDDTWILHDLTVPIDLADREEGPRHRRRWHDVTDEDLATMSKARGWPPNAVYLIRELHWPDIEIEEGTFDGESLTALLDIVGEVSGPDVACFAYYGMVPANEYERLTVLEGTLSAIGSLTRNEDLFRGLSPSNWWPADRSWFVWTDYDLTATRVSGSRALIEKVRSHPQLETLDWQWPEGSRTPPDRRRGRG</sequence>
<organism evidence="1 2">
    <name type="scientific">Promicromonospora kroppenstedtii</name>
    <dbReference type="NCBI Taxonomy" id="440482"/>
    <lineage>
        <taxon>Bacteria</taxon>
        <taxon>Bacillati</taxon>
        <taxon>Actinomycetota</taxon>
        <taxon>Actinomycetes</taxon>
        <taxon>Micrococcales</taxon>
        <taxon>Promicromonosporaceae</taxon>
        <taxon>Promicromonospora</taxon>
    </lineage>
</organism>
<gene>
    <name evidence="1" type="ORF">ACH47X_08060</name>
</gene>
<dbReference type="RefSeq" id="WP_397403102.1">
    <property type="nucleotide sequence ID" value="NZ_JBIRYI010000004.1"/>
</dbReference>
<proteinExistence type="predicted"/>
<accession>A0ABW7XH61</accession>
<dbReference type="EMBL" id="JBIRYI010000004">
    <property type="protein sequence ID" value="MFI2486848.1"/>
    <property type="molecule type" value="Genomic_DNA"/>
</dbReference>